<dbReference type="EMBL" id="BEXB01000012">
    <property type="protein sequence ID" value="GAY76285.1"/>
    <property type="molecule type" value="Genomic_DNA"/>
</dbReference>
<comment type="caution">
    <text evidence="1">The sequence shown here is derived from an EMBL/GenBank/DDBJ whole genome shotgun (WGS) entry which is preliminary data.</text>
</comment>
<gene>
    <name evidence="1" type="ORF">NBRC111894_1839</name>
</gene>
<evidence type="ECO:0000313" key="1">
    <source>
        <dbReference type="EMBL" id="GAY76285.1"/>
    </source>
</evidence>
<proteinExistence type="predicted"/>
<name>A0A4Y1ZB57_9BACL</name>
<dbReference type="AlphaFoldDB" id="A0A4Y1ZB57"/>
<sequence length="48" mass="5489">MSNLLRKMNLEKAGSGTGSGIYYKAPPLERIAQHVELYKRTIPRRSTR</sequence>
<reference evidence="1 2" key="1">
    <citation type="submission" date="2017-11" db="EMBL/GenBank/DDBJ databases">
        <title>Draft Genome Sequence of Sporolactobacillus inulinus NBRC 111894 Isolated from Koso, a Japanese Sugar-Vegetable Fermented Beverage.</title>
        <authorList>
            <person name="Chiou T.Y."/>
            <person name="Oshima K."/>
            <person name="Suda W."/>
            <person name="Hattori M."/>
            <person name="Takahashi T."/>
        </authorList>
    </citation>
    <scope>NUCLEOTIDE SEQUENCE [LARGE SCALE GENOMIC DNA]</scope>
    <source>
        <strain evidence="1 2">NBRC111894</strain>
    </source>
</reference>
<evidence type="ECO:0000313" key="2">
    <source>
        <dbReference type="Proteomes" id="UP000319716"/>
    </source>
</evidence>
<protein>
    <submittedName>
        <fullName evidence="1">Uncharacterized protein</fullName>
    </submittedName>
</protein>
<accession>A0A4Y1ZB57</accession>
<dbReference type="Proteomes" id="UP000319716">
    <property type="component" value="Unassembled WGS sequence"/>
</dbReference>
<organism evidence="1 2">
    <name type="scientific">Sporolactobacillus inulinus</name>
    <dbReference type="NCBI Taxonomy" id="2078"/>
    <lineage>
        <taxon>Bacteria</taxon>
        <taxon>Bacillati</taxon>
        <taxon>Bacillota</taxon>
        <taxon>Bacilli</taxon>
        <taxon>Bacillales</taxon>
        <taxon>Sporolactobacillaceae</taxon>
        <taxon>Sporolactobacillus</taxon>
    </lineage>
</organism>